<dbReference type="AlphaFoldDB" id="A0A448Z1G2"/>
<dbReference type="GO" id="GO:0031625">
    <property type="term" value="F:ubiquitin protein ligase binding"/>
    <property type="evidence" value="ECO:0007669"/>
    <property type="project" value="TreeGrafter"/>
</dbReference>
<accession>A0A448Z1G2</accession>
<name>A0A448Z1G2_9STRA</name>
<evidence type="ECO:0000259" key="1">
    <source>
        <dbReference type="Pfam" id="PF05021"/>
    </source>
</evidence>
<sequence length="519" mass="57169">MLLRVRLADGSMERVQVEEGKEDTLTLEDVLKPFGVSDDASITIGTSKETAIRDSFLANLGVRNGSMITVMAPKEKESGNGTTKPTSRFASRKASASKVGGWNPYPDLAKDYDSVVIEAQKRRASRQSMSYDAISKLQSSLHVVDPQKEGPLLRVYMCRVSAERFYSNGVVTASKSKKKQQGPTYNCRAGLLLGTIQKERVDQRPKKARTSLSSQTADSEYCKVAKIQAIWEPPGQKPSSDKLYDAKLAASLLDSSKKRMKTIANHLGLVPVGWIFSYQDDRLKEENSFSTEGPQALFGLDVTIGAKLKIQNMEDRRAIKEDDVDLQGDRFVTLAMDATSGATEAFQLSDVCVQMVHEDMFQKLTETDGTSEITNPPIVPVRHAVLVDGRETKLLDSVLCLVNTALLSHVGSYSGHVTGSSVSVKKINGSLTNKTKKLLLKALESSDANDFLQEICDFNILMALDQLLSQSQVKSSNNDDHEADMEILCGLVRKWARGQKKGTAIDPKFKRKLQTYLST</sequence>
<keyword evidence="3" id="KW-1185">Reference proteome</keyword>
<dbReference type="GO" id="GO:0043130">
    <property type="term" value="F:ubiquitin binding"/>
    <property type="evidence" value="ECO:0007669"/>
    <property type="project" value="TreeGrafter"/>
</dbReference>
<dbReference type="InterPro" id="IPR016563">
    <property type="entry name" value="Npl4"/>
</dbReference>
<reference evidence="2 3" key="1">
    <citation type="submission" date="2019-01" db="EMBL/GenBank/DDBJ databases">
        <authorList>
            <person name="Ferrante I. M."/>
        </authorList>
    </citation>
    <scope>NUCLEOTIDE SEQUENCE [LARGE SCALE GENOMIC DNA]</scope>
    <source>
        <strain evidence="2 3">B856</strain>
    </source>
</reference>
<dbReference type="OrthoDB" id="10251089at2759"/>
<protein>
    <recommendedName>
        <fullName evidence="1">Nuclear pore localisation protein NPL4 C-terminal domain-containing protein</fullName>
    </recommendedName>
</protein>
<dbReference type="EMBL" id="CAACVS010000072">
    <property type="protein sequence ID" value="VEU35913.1"/>
    <property type="molecule type" value="Genomic_DNA"/>
</dbReference>
<dbReference type="PANTHER" id="PTHR12710">
    <property type="entry name" value="NUCLEAR PROTEIN LOCALIZATION 4"/>
    <property type="match status" value="1"/>
</dbReference>
<dbReference type="Proteomes" id="UP000291116">
    <property type="component" value="Unassembled WGS sequence"/>
</dbReference>
<proteinExistence type="predicted"/>
<gene>
    <name evidence="2" type="ORF">PSNMU_V1.4_AUG-EV-PASAV3_0026620</name>
</gene>
<dbReference type="GO" id="GO:0005634">
    <property type="term" value="C:nucleus"/>
    <property type="evidence" value="ECO:0007669"/>
    <property type="project" value="TreeGrafter"/>
</dbReference>
<evidence type="ECO:0000313" key="3">
    <source>
        <dbReference type="Proteomes" id="UP000291116"/>
    </source>
</evidence>
<dbReference type="Pfam" id="PF05021">
    <property type="entry name" value="NPL4"/>
    <property type="match status" value="1"/>
</dbReference>
<evidence type="ECO:0000313" key="2">
    <source>
        <dbReference type="EMBL" id="VEU35913.1"/>
    </source>
</evidence>
<feature type="domain" description="Nuclear pore localisation protein NPL4 C-terminal" evidence="1">
    <location>
        <begin position="225"/>
        <end position="363"/>
    </location>
</feature>
<dbReference type="InterPro" id="IPR007717">
    <property type="entry name" value="NPL4_C"/>
</dbReference>
<dbReference type="PANTHER" id="PTHR12710:SF0">
    <property type="entry name" value="NUCLEAR PROTEIN LOCALIZATION PROTEIN 4 HOMOLOG"/>
    <property type="match status" value="1"/>
</dbReference>
<dbReference type="GO" id="GO:0006511">
    <property type="term" value="P:ubiquitin-dependent protein catabolic process"/>
    <property type="evidence" value="ECO:0007669"/>
    <property type="project" value="InterPro"/>
</dbReference>
<organism evidence="2 3">
    <name type="scientific">Pseudo-nitzschia multistriata</name>
    <dbReference type="NCBI Taxonomy" id="183589"/>
    <lineage>
        <taxon>Eukaryota</taxon>
        <taxon>Sar</taxon>
        <taxon>Stramenopiles</taxon>
        <taxon>Ochrophyta</taxon>
        <taxon>Bacillariophyta</taxon>
        <taxon>Bacillariophyceae</taxon>
        <taxon>Bacillariophycidae</taxon>
        <taxon>Bacillariales</taxon>
        <taxon>Bacillariaceae</taxon>
        <taxon>Pseudo-nitzschia</taxon>
    </lineage>
</organism>